<evidence type="ECO:0000256" key="7">
    <source>
        <dbReference type="SAM" id="MobiDB-lite"/>
    </source>
</evidence>
<dbReference type="Gene3D" id="2.30.31.10">
    <property type="entry name" value="Transcriptional Coactivator Pc4, Chain A"/>
    <property type="match status" value="1"/>
</dbReference>
<dbReference type="Proteomes" id="UP001498398">
    <property type="component" value="Unassembled WGS sequence"/>
</dbReference>
<feature type="compositionally biased region" description="Low complexity" evidence="7">
    <location>
        <begin position="34"/>
        <end position="43"/>
    </location>
</feature>
<evidence type="ECO:0000256" key="5">
    <source>
        <dbReference type="ARBA" id="ARBA00023163"/>
    </source>
</evidence>
<comment type="similarity">
    <text evidence="2">Belongs to the transcriptional coactivator PC4 family.</text>
</comment>
<name>A0ABR1K5W0_9AGAR</name>
<evidence type="ECO:0000256" key="2">
    <source>
        <dbReference type="ARBA" id="ARBA00009001"/>
    </source>
</evidence>
<evidence type="ECO:0000256" key="6">
    <source>
        <dbReference type="ARBA" id="ARBA00023242"/>
    </source>
</evidence>
<feature type="domain" description="Transcriptional coactivator p15 (PC4) C-terminal" evidence="8">
    <location>
        <begin position="81"/>
        <end position="130"/>
    </location>
</feature>
<accession>A0ABR1K5W0</accession>
<evidence type="ECO:0000259" key="8">
    <source>
        <dbReference type="Pfam" id="PF02229"/>
    </source>
</evidence>
<keyword evidence="10" id="KW-1185">Reference proteome</keyword>
<keyword evidence="6" id="KW-0539">Nucleus</keyword>
<protein>
    <recommendedName>
        <fullName evidence="8">Transcriptional coactivator p15 (PC4) C-terminal domain-containing protein</fullName>
    </recommendedName>
</protein>
<evidence type="ECO:0000256" key="3">
    <source>
        <dbReference type="ARBA" id="ARBA00023015"/>
    </source>
</evidence>
<evidence type="ECO:0000256" key="4">
    <source>
        <dbReference type="ARBA" id="ARBA00023125"/>
    </source>
</evidence>
<comment type="caution">
    <text evidence="9">The sequence shown here is derived from an EMBL/GenBank/DDBJ whole genome shotgun (WGS) entry which is preliminary data.</text>
</comment>
<comment type="subcellular location">
    <subcellularLocation>
        <location evidence="1">Nucleus</location>
    </subcellularLocation>
</comment>
<dbReference type="InterPro" id="IPR003173">
    <property type="entry name" value="PC4_C"/>
</dbReference>
<dbReference type="PANTHER" id="PTHR13215">
    <property type="entry name" value="RNA POLYMERASE II TRANSCRIPTIONAL COACTIVATOR"/>
    <property type="match status" value="1"/>
</dbReference>
<keyword evidence="3" id="KW-0805">Transcription regulation</keyword>
<dbReference type="SUPFAM" id="SSF54447">
    <property type="entry name" value="ssDNA-binding transcriptional regulator domain"/>
    <property type="match status" value="1"/>
</dbReference>
<feature type="region of interest" description="Disordered" evidence="7">
    <location>
        <begin position="1"/>
        <end position="74"/>
    </location>
</feature>
<gene>
    <name evidence="9" type="ORF">VKT23_000700</name>
</gene>
<dbReference type="Pfam" id="PF02229">
    <property type="entry name" value="PC4"/>
    <property type="match status" value="1"/>
</dbReference>
<keyword evidence="5" id="KW-0804">Transcription</keyword>
<evidence type="ECO:0000313" key="9">
    <source>
        <dbReference type="EMBL" id="KAK7472587.1"/>
    </source>
</evidence>
<dbReference type="InterPro" id="IPR045125">
    <property type="entry name" value="Sub1/Tcp4-like"/>
</dbReference>
<evidence type="ECO:0000313" key="10">
    <source>
        <dbReference type="Proteomes" id="UP001498398"/>
    </source>
</evidence>
<proteinExistence type="inferred from homology"/>
<sequence length="142" mass="15581">MVKRKSETSEGASKKIPKTAKKPKYESEEEEAEISAASSSEAEQPVSKSKGKEKANKSGASSSKNDGVKVLKTPEGDKYIDLGKKKRATVRSFKGKVFLDIREFYGNDGDEKPGKKGISLSSEQWQTLKDGMSVIDDLFETQ</sequence>
<dbReference type="EMBL" id="JBANRG010000001">
    <property type="protein sequence ID" value="KAK7472587.1"/>
    <property type="molecule type" value="Genomic_DNA"/>
</dbReference>
<reference evidence="9 10" key="1">
    <citation type="submission" date="2024-01" db="EMBL/GenBank/DDBJ databases">
        <title>A draft genome for the cacao thread blight pathogen Marasmiellus scandens.</title>
        <authorList>
            <person name="Baruah I.K."/>
            <person name="Leung J."/>
            <person name="Bukari Y."/>
            <person name="Amoako-Attah I."/>
            <person name="Meinhardt L.W."/>
            <person name="Bailey B.A."/>
            <person name="Cohen S.P."/>
        </authorList>
    </citation>
    <scope>NUCLEOTIDE SEQUENCE [LARGE SCALE GENOMIC DNA]</scope>
    <source>
        <strain evidence="9 10">GH-19</strain>
    </source>
</reference>
<organism evidence="9 10">
    <name type="scientific">Marasmiellus scandens</name>
    <dbReference type="NCBI Taxonomy" id="2682957"/>
    <lineage>
        <taxon>Eukaryota</taxon>
        <taxon>Fungi</taxon>
        <taxon>Dikarya</taxon>
        <taxon>Basidiomycota</taxon>
        <taxon>Agaricomycotina</taxon>
        <taxon>Agaricomycetes</taxon>
        <taxon>Agaricomycetidae</taxon>
        <taxon>Agaricales</taxon>
        <taxon>Marasmiineae</taxon>
        <taxon>Omphalotaceae</taxon>
        <taxon>Marasmiellus</taxon>
    </lineage>
</organism>
<dbReference type="InterPro" id="IPR009044">
    <property type="entry name" value="ssDNA-bd_transcriptional_reg"/>
</dbReference>
<keyword evidence="4" id="KW-0238">DNA-binding</keyword>
<evidence type="ECO:0000256" key="1">
    <source>
        <dbReference type="ARBA" id="ARBA00004123"/>
    </source>
</evidence>